<accession>A0A7C2C080</accession>
<sequence length="101" mass="11151">MTLERYTVARVPFPFTDQRGVKHPPALVLSQPGWLPNAAGMAMIASKRHAPWPLDWPVQDLQAAGLPVPSVVLLKLFTLDHSLAAEDAPQVEPRLRRLLGL</sequence>
<name>A0A7C2C080_9DEIN</name>
<dbReference type="EMBL" id="DSKL01000316">
    <property type="protein sequence ID" value="HEH82917.1"/>
    <property type="molecule type" value="Genomic_DNA"/>
</dbReference>
<comment type="caution">
    <text evidence="1">The sequence shown here is derived from an EMBL/GenBank/DDBJ whole genome shotgun (WGS) entry which is preliminary data.</text>
</comment>
<dbReference type="EMBL" id="DSHZ01000044">
    <property type="protein sequence ID" value="HEO41442.1"/>
    <property type="molecule type" value="Genomic_DNA"/>
</dbReference>
<protein>
    <submittedName>
        <fullName evidence="1">Type II toxin-antitoxin system PemK/MazF family toxin</fullName>
    </submittedName>
</protein>
<reference evidence="1" key="1">
    <citation type="journal article" date="2020" name="mSystems">
        <title>Genome- and Community-Level Interaction Insights into Carbon Utilization and Element Cycling Functions of Hydrothermarchaeota in Hydrothermal Sediment.</title>
        <authorList>
            <person name="Zhou Z."/>
            <person name="Liu Y."/>
            <person name="Xu W."/>
            <person name="Pan J."/>
            <person name="Luo Z.H."/>
            <person name="Li M."/>
        </authorList>
    </citation>
    <scope>NUCLEOTIDE SEQUENCE [LARGE SCALE GENOMIC DNA]</scope>
    <source>
        <strain evidence="2">SpSt-189</strain>
        <strain evidence="1">SpSt-246</strain>
    </source>
</reference>
<evidence type="ECO:0000313" key="1">
    <source>
        <dbReference type="EMBL" id="HEH82917.1"/>
    </source>
</evidence>
<proteinExistence type="predicted"/>
<organism evidence="1">
    <name type="scientific">Thermus islandicus</name>
    <dbReference type="NCBI Taxonomy" id="540988"/>
    <lineage>
        <taxon>Bacteria</taxon>
        <taxon>Thermotogati</taxon>
        <taxon>Deinococcota</taxon>
        <taxon>Deinococci</taxon>
        <taxon>Thermales</taxon>
        <taxon>Thermaceae</taxon>
        <taxon>Thermus</taxon>
    </lineage>
</organism>
<dbReference type="AlphaFoldDB" id="A0A7C2C080"/>
<gene>
    <name evidence="2" type="ORF">ENP09_00800</name>
    <name evidence="1" type="ORF">ENP73_08120</name>
</gene>
<evidence type="ECO:0000313" key="2">
    <source>
        <dbReference type="EMBL" id="HEO41442.1"/>
    </source>
</evidence>
<dbReference type="SUPFAM" id="SSF50118">
    <property type="entry name" value="Cell growth inhibitor/plasmid maintenance toxic component"/>
    <property type="match status" value="1"/>
</dbReference>